<protein>
    <submittedName>
        <fullName evidence="2">Helix-turn-helix domain-containing protein</fullName>
    </submittedName>
</protein>
<dbReference type="Proteomes" id="UP000783588">
    <property type="component" value="Unassembled WGS sequence"/>
</dbReference>
<comment type="caution">
    <text evidence="2">The sequence shown here is derived from an EMBL/GenBank/DDBJ whole genome shotgun (WGS) entry which is preliminary data.</text>
</comment>
<reference evidence="2 3" key="1">
    <citation type="submission" date="2021-06" db="EMBL/GenBank/DDBJ databases">
        <authorList>
            <person name="Sun Q."/>
            <person name="Li D."/>
        </authorList>
    </citation>
    <scope>NUCLEOTIDE SEQUENCE [LARGE SCALE GENOMIC DNA]</scope>
    <source>
        <strain evidence="2 3">MSJd-7</strain>
    </source>
</reference>
<evidence type="ECO:0000313" key="2">
    <source>
        <dbReference type="EMBL" id="MBU5491360.1"/>
    </source>
</evidence>
<proteinExistence type="predicted"/>
<feature type="domain" description="HTH cro/C1-type" evidence="1">
    <location>
        <begin position="11"/>
        <end position="67"/>
    </location>
</feature>
<accession>A0ABS6EV85</accession>
<dbReference type="InterPro" id="IPR001387">
    <property type="entry name" value="Cro/C1-type_HTH"/>
</dbReference>
<dbReference type="EMBL" id="JAHLQI010000007">
    <property type="protein sequence ID" value="MBU5491360.1"/>
    <property type="molecule type" value="Genomic_DNA"/>
</dbReference>
<gene>
    <name evidence="2" type="ORF">KQI75_12190</name>
</gene>
<organism evidence="2 3">
    <name type="scientific">Butyricicoccus intestinisimiae</name>
    <dbReference type="NCBI Taxonomy" id="2841509"/>
    <lineage>
        <taxon>Bacteria</taxon>
        <taxon>Bacillati</taxon>
        <taxon>Bacillota</taxon>
        <taxon>Clostridia</taxon>
        <taxon>Eubacteriales</taxon>
        <taxon>Butyricicoccaceae</taxon>
        <taxon>Butyricicoccus</taxon>
    </lineage>
</organism>
<keyword evidence="3" id="KW-1185">Reference proteome</keyword>
<name>A0ABS6EV85_9FIRM</name>
<dbReference type="RefSeq" id="WP_216471069.1">
    <property type="nucleotide sequence ID" value="NZ_JAHLQI010000007.1"/>
</dbReference>
<evidence type="ECO:0000313" key="3">
    <source>
        <dbReference type="Proteomes" id="UP000783588"/>
    </source>
</evidence>
<sequence>MGIYYKQDICELLRKVGYTSYTLHMKGILSYSEWTKMEKHKLITWNTLDRICTLLQVQPDDLIGYREDEKDDSL</sequence>
<dbReference type="Pfam" id="PF13443">
    <property type="entry name" value="HTH_26"/>
    <property type="match status" value="1"/>
</dbReference>
<evidence type="ECO:0000259" key="1">
    <source>
        <dbReference type="Pfam" id="PF13443"/>
    </source>
</evidence>